<evidence type="ECO:0000313" key="2">
    <source>
        <dbReference type="EMBL" id="KAK3800535.1"/>
    </source>
</evidence>
<sequence length="137" mass="15446">MTSWTRKKWFLNFRVQRSNSATKAPLLLQKMTKYCQLGSLAEYLPCLAAVLSPDHSDSTTPLFPIYPSSKMMVTGDHRAAVLSPDHPDSTTPLFPIYRSSKMMVTGDHRAAVLSRDHPDPTFRHTPPPRSQSIHLAR</sequence>
<comment type="caution">
    <text evidence="2">The sequence shown here is derived from an EMBL/GenBank/DDBJ whole genome shotgun (WGS) entry which is preliminary data.</text>
</comment>
<reference evidence="2" key="1">
    <citation type="journal article" date="2023" name="G3 (Bethesda)">
        <title>A reference genome for the long-term kleptoplast-retaining sea slug Elysia crispata morphotype clarki.</title>
        <authorList>
            <person name="Eastman K.E."/>
            <person name="Pendleton A.L."/>
            <person name="Shaikh M.A."/>
            <person name="Suttiyut T."/>
            <person name="Ogas R."/>
            <person name="Tomko P."/>
            <person name="Gavelis G."/>
            <person name="Widhalm J.R."/>
            <person name="Wisecaver J.H."/>
        </authorList>
    </citation>
    <scope>NUCLEOTIDE SEQUENCE</scope>
    <source>
        <strain evidence="2">ECLA1</strain>
    </source>
</reference>
<name>A0AAE1EBH1_9GAST</name>
<dbReference type="Proteomes" id="UP001283361">
    <property type="component" value="Unassembled WGS sequence"/>
</dbReference>
<evidence type="ECO:0000313" key="3">
    <source>
        <dbReference type="Proteomes" id="UP001283361"/>
    </source>
</evidence>
<keyword evidence="3" id="KW-1185">Reference proteome</keyword>
<evidence type="ECO:0000256" key="1">
    <source>
        <dbReference type="SAM" id="MobiDB-lite"/>
    </source>
</evidence>
<proteinExistence type="predicted"/>
<feature type="region of interest" description="Disordered" evidence="1">
    <location>
        <begin position="114"/>
        <end position="137"/>
    </location>
</feature>
<protein>
    <submittedName>
        <fullName evidence="2">Uncharacterized protein</fullName>
    </submittedName>
</protein>
<organism evidence="2 3">
    <name type="scientific">Elysia crispata</name>
    <name type="common">lettuce slug</name>
    <dbReference type="NCBI Taxonomy" id="231223"/>
    <lineage>
        <taxon>Eukaryota</taxon>
        <taxon>Metazoa</taxon>
        <taxon>Spiralia</taxon>
        <taxon>Lophotrochozoa</taxon>
        <taxon>Mollusca</taxon>
        <taxon>Gastropoda</taxon>
        <taxon>Heterobranchia</taxon>
        <taxon>Euthyneura</taxon>
        <taxon>Panpulmonata</taxon>
        <taxon>Sacoglossa</taxon>
        <taxon>Placobranchoidea</taxon>
        <taxon>Plakobranchidae</taxon>
        <taxon>Elysia</taxon>
    </lineage>
</organism>
<gene>
    <name evidence="2" type="ORF">RRG08_056766</name>
</gene>
<accession>A0AAE1EBH1</accession>
<dbReference type="AlphaFoldDB" id="A0AAE1EBH1"/>
<dbReference type="EMBL" id="JAWDGP010000449">
    <property type="protein sequence ID" value="KAK3800535.1"/>
    <property type="molecule type" value="Genomic_DNA"/>
</dbReference>